<evidence type="ECO:0000313" key="2">
    <source>
        <dbReference type="Proteomes" id="UP000560658"/>
    </source>
</evidence>
<dbReference type="Proteomes" id="UP000560658">
    <property type="component" value="Unassembled WGS sequence"/>
</dbReference>
<gene>
    <name evidence="1" type="ORF">GGR06_003811</name>
</gene>
<sequence>MKKEVILGLLNEFADREESFIAPALNAGCFGR</sequence>
<proteinExistence type="predicted"/>
<keyword evidence="2" id="KW-1185">Reference proteome</keyword>
<dbReference type="EMBL" id="JACIER010000020">
    <property type="protein sequence ID" value="MBB4045986.1"/>
    <property type="molecule type" value="Genomic_DNA"/>
</dbReference>
<dbReference type="AlphaFoldDB" id="A0A840D2Z7"/>
<protein>
    <submittedName>
        <fullName evidence="1">Uncharacterized protein</fullName>
    </submittedName>
</protein>
<accession>A0A840D2Z7</accession>
<comment type="caution">
    <text evidence="1">The sequence shown here is derived from an EMBL/GenBank/DDBJ whole genome shotgun (WGS) entry which is preliminary data.</text>
</comment>
<name>A0A840D2Z7_9BACE</name>
<reference evidence="1" key="1">
    <citation type="submission" date="2020-08" db="EMBL/GenBank/DDBJ databases">
        <title>Genomic Encyclopedia of Type Strains, Phase IV (KMG-IV): sequencing the most valuable type-strain genomes for metagenomic binning, comparative biology and taxonomic classification.</title>
        <authorList>
            <person name="Goeker M."/>
        </authorList>
    </citation>
    <scope>NUCLEOTIDE SEQUENCE [LARGE SCALE GENOMIC DNA]</scope>
    <source>
        <strain evidence="1">DSM 105720</strain>
    </source>
</reference>
<organism evidence="1 2">
    <name type="scientific">Bacteroides reticulotermitis</name>
    <dbReference type="NCBI Taxonomy" id="1133319"/>
    <lineage>
        <taxon>Bacteria</taxon>
        <taxon>Pseudomonadati</taxon>
        <taxon>Bacteroidota</taxon>
        <taxon>Bacteroidia</taxon>
        <taxon>Bacteroidales</taxon>
        <taxon>Bacteroidaceae</taxon>
        <taxon>Bacteroides</taxon>
    </lineage>
</organism>
<evidence type="ECO:0000313" key="1">
    <source>
        <dbReference type="EMBL" id="MBB4045986.1"/>
    </source>
</evidence>